<evidence type="ECO:0000313" key="1">
    <source>
        <dbReference type="EMBL" id="NIY70944.1"/>
    </source>
</evidence>
<proteinExistence type="predicted"/>
<sequence length="132" mass="14692">MTDKTKNRATVSHVPDDYRAVINRGSLHGVKAGDVYLIYSIGPELFDPDTNESLGRLEEVRGRAKVTHVQEKIATLRSIEFEETHGSRKIIRRDSGIAMFGQQREEIEEGAKRVNLSLDAEVGDQAKLLSSA</sequence>
<dbReference type="RefSeq" id="WP_167635837.1">
    <property type="nucleotide sequence ID" value="NZ_JAATOP010000001.1"/>
</dbReference>
<dbReference type="EMBL" id="JAATOP010000001">
    <property type="protein sequence ID" value="NIY70944.1"/>
    <property type="molecule type" value="Genomic_DNA"/>
</dbReference>
<accession>A0ABX0VVR4</accession>
<organism evidence="1 2">
    <name type="scientific">Marivivens donghaensis</name>
    <dbReference type="NCBI Taxonomy" id="1699413"/>
    <lineage>
        <taxon>Bacteria</taxon>
        <taxon>Pseudomonadati</taxon>
        <taxon>Pseudomonadota</taxon>
        <taxon>Alphaproteobacteria</taxon>
        <taxon>Rhodobacterales</taxon>
        <taxon>Paracoccaceae</taxon>
        <taxon>Marivivens group</taxon>
        <taxon>Marivivens</taxon>
    </lineage>
</organism>
<comment type="caution">
    <text evidence="1">The sequence shown here is derived from an EMBL/GenBank/DDBJ whole genome shotgun (WGS) entry which is preliminary data.</text>
</comment>
<dbReference type="Proteomes" id="UP000709466">
    <property type="component" value="Unassembled WGS sequence"/>
</dbReference>
<evidence type="ECO:0000313" key="2">
    <source>
        <dbReference type="Proteomes" id="UP000709466"/>
    </source>
</evidence>
<name>A0ABX0VVR4_9RHOB</name>
<gene>
    <name evidence="1" type="ORF">HCZ30_00675</name>
</gene>
<keyword evidence="2" id="KW-1185">Reference proteome</keyword>
<reference evidence="1 2" key="1">
    <citation type="submission" date="2020-03" db="EMBL/GenBank/DDBJ databases">
        <title>Bacterial isolates of synthetic phycosphere.</title>
        <authorList>
            <person name="Fu H."/>
            <person name="Moran M.A."/>
        </authorList>
    </citation>
    <scope>NUCLEOTIDE SEQUENCE [LARGE SCALE GENOMIC DNA]</scope>
    <source>
        <strain evidence="1 2">HF1</strain>
    </source>
</reference>
<protein>
    <submittedName>
        <fullName evidence="1">Uncharacterized protein</fullName>
    </submittedName>
</protein>